<dbReference type="GO" id="GO:0004622">
    <property type="term" value="F:phosphatidylcholine lysophospholipase activity"/>
    <property type="evidence" value="ECO:0007669"/>
    <property type="project" value="TreeGrafter"/>
</dbReference>
<dbReference type="OrthoDB" id="2810666at2"/>
<feature type="transmembrane region" description="Helical" evidence="1">
    <location>
        <begin position="6"/>
        <end position="24"/>
    </location>
</feature>
<dbReference type="AlphaFoldDB" id="K1LAQ4"/>
<name>K1LAQ4_CECL9</name>
<keyword evidence="1" id="KW-0812">Transmembrane</keyword>
<keyword evidence="1" id="KW-1133">Transmembrane helix</keyword>
<dbReference type="PANTHER" id="PTHR30383">
    <property type="entry name" value="THIOESTERASE 1/PROTEASE 1/LYSOPHOSPHOLIPASE L1"/>
    <property type="match status" value="1"/>
</dbReference>
<evidence type="ECO:0000256" key="1">
    <source>
        <dbReference type="SAM" id="Phobius"/>
    </source>
</evidence>
<keyword evidence="1" id="KW-0472">Membrane</keyword>
<dbReference type="RefSeq" id="WP_009186935.1">
    <property type="nucleotide sequence ID" value="NZ_AMGM01000123.1"/>
</dbReference>
<evidence type="ECO:0000313" key="4">
    <source>
        <dbReference type="Proteomes" id="UP000004478"/>
    </source>
</evidence>
<organism evidence="3 4">
    <name type="scientific">Cecembia lonarensis (strain CCUG 58316 / KCTC 22772 / LW9)</name>
    <dbReference type="NCBI Taxonomy" id="1225176"/>
    <lineage>
        <taxon>Bacteria</taxon>
        <taxon>Pseudomonadati</taxon>
        <taxon>Bacteroidota</taxon>
        <taxon>Cytophagia</taxon>
        <taxon>Cytophagales</taxon>
        <taxon>Cyclobacteriaceae</taxon>
        <taxon>Cecembia</taxon>
    </lineage>
</organism>
<dbReference type="InterPro" id="IPR036514">
    <property type="entry name" value="SGNH_hydro_sf"/>
</dbReference>
<dbReference type="CDD" id="cd01836">
    <property type="entry name" value="FeeA_FeeB_like"/>
    <property type="match status" value="1"/>
</dbReference>
<protein>
    <submittedName>
        <fullName evidence="3">GDSL-like Lipase/Acylhydrolase</fullName>
    </submittedName>
</protein>
<feature type="domain" description="SGNH hydrolase-type esterase" evidence="2">
    <location>
        <begin position="57"/>
        <end position="228"/>
    </location>
</feature>
<dbReference type="InterPro" id="IPR051532">
    <property type="entry name" value="Ester_Hydrolysis_Enzymes"/>
</dbReference>
<evidence type="ECO:0000259" key="2">
    <source>
        <dbReference type="Pfam" id="PF13472"/>
    </source>
</evidence>
<keyword evidence="4" id="KW-1185">Reference proteome</keyword>
<dbReference type="Gene3D" id="3.40.50.1110">
    <property type="entry name" value="SGNH hydrolase"/>
    <property type="match status" value="1"/>
</dbReference>
<dbReference type="PANTHER" id="PTHR30383:SF5">
    <property type="entry name" value="SGNH HYDROLASE-TYPE ESTERASE DOMAIN-CONTAINING PROTEIN"/>
    <property type="match status" value="1"/>
</dbReference>
<proteinExistence type="predicted"/>
<dbReference type="SUPFAM" id="SSF52266">
    <property type="entry name" value="SGNH hydrolase"/>
    <property type="match status" value="1"/>
</dbReference>
<comment type="caution">
    <text evidence="3">The sequence shown here is derived from an EMBL/GenBank/DDBJ whole genome shotgun (WGS) entry which is preliminary data.</text>
</comment>
<dbReference type="Proteomes" id="UP000004478">
    <property type="component" value="Unassembled WGS sequence"/>
</dbReference>
<sequence length="239" mass="27592">MIINRLLYFFELLLLLPVFPLLYFQGKKLRHKINRLPSHSEFLALKSHKNAPNILIIGESTAAGVGASRLETTFAFQVRQQLQEGYSVYNLGKNGLRAERLKRLLLHGQQELSSKIQIGVILIGANDCFKFTPPSTFHRELKEFVQLLTQTYGVEKVILSNIPPVHQFPALPWIIRFFLGWHRTLLIREIHHLQKVMPHLKYKTVKQNLDKSFFAEDGIHPSDLGYEAMARQLKEEIVS</sequence>
<keyword evidence="3" id="KW-0378">Hydrolase</keyword>
<dbReference type="EMBL" id="AMGM01000123">
    <property type="protein sequence ID" value="EKB47488.1"/>
    <property type="molecule type" value="Genomic_DNA"/>
</dbReference>
<dbReference type="InterPro" id="IPR013830">
    <property type="entry name" value="SGNH_hydro"/>
</dbReference>
<accession>K1LAQ4</accession>
<gene>
    <name evidence="3" type="ORF">B879_03915</name>
</gene>
<evidence type="ECO:0000313" key="3">
    <source>
        <dbReference type="EMBL" id="EKB47488.1"/>
    </source>
</evidence>
<reference evidence="3 4" key="1">
    <citation type="journal article" date="2012" name="J. Bacteriol.">
        <title>Draft Genome Sequence of Cecembia lonarensis Strain LW9T, Isolated from Lonar Lake, a Haloalkaline Lake in India.</title>
        <authorList>
            <person name="Shivaji S."/>
            <person name="Ara S."/>
            <person name="Singh A."/>
            <person name="Pinnaka A.K."/>
        </authorList>
    </citation>
    <scope>NUCLEOTIDE SEQUENCE [LARGE SCALE GENOMIC DNA]</scope>
    <source>
        <strain evidence="3 4">LW9</strain>
    </source>
</reference>
<dbReference type="Pfam" id="PF13472">
    <property type="entry name" value="Lipase_GDSL_2"/>
    <property type="match status" value="1"/>
</dbReference>